<proteinExistence type="predicted"/>
<reference evidence="1" key="1">
    <citation type="journal article" date="2014" name="Int. J. Syst. Evol. Microbiol.">
        <title>Complete genome sequence of Corynebacterium casei LMG S-19264T (=DSM 44701T), isolated from a smear-ripened cheese.</title>
        <authorList>
            <consortium name="US DOE Joint Genome Institute (JGI-PGF)"/>
            <person name="Walter F."/>
            <person name="Albersmeier A."/>
            <person name="Kalinowski J."/>
            <person name="Ruckert C."/>
        </authorList>
    </citation>
    <scope>NUCLEOTIDE SEQUENCE</scope>
    <source>
        <strain evidence="1">JCM 5016</strain>
    </source>
</reference>
<reference evidence="1" key="2">
    <citation type="submission" date="2020-09" db="EMBL/GenBank/DDBJ databases">
        <authorList>
            <person name="Sun Q."/>
            <person name="Ohkuma M."/>
        </authorList>
    </citation>
    <scope>NUCLEOTIDE SEQUENCE</scope>
    <source>
        <strain evidence="1">JCM 5016</strain>
    </source>
</reference>
<dbReference type="InterPro" id="IPR045428">
    <property type="entry name" value="EACC1"/>
</dbReference>
<evidence type="ECO:0000313" key="2">
    <source>
        <dbReference type="Proteomes" id="UP000623010"/>
    </source>
</evidence>
<dbReference type="Pfam" id="PF19953">
    <property type="entry name" value="EACC1"/>
    <property type="match status" value="1"/>
</dbReference>
<comment type="caution">
    <text evidence="1">The sequence shown here is derived from an EMBL/GenBank/DDBJ whole genome shotgun (WGS) entry which is preliminary data.</text>
</comment>
<protein>
    <submittedName>
        <fullName evidence="1">Uncharacterized protein</fullName>
    </submittedName>
</protein>
<dbReference type="EMBL" id="BMWH01000027">
    <property type="protein sequence ID" value="GHA07518.1"/>
    <property type="molecule type" value="Genomic_DNA"/>
</dbReference>
<sequence>MHVVVRIESERQEEDLRSLDGWLRQEPTVRRAATVSLHTRAAAPGSMGGLIDSLGLITSNGWSAASFALSLVTWRQTRPRPPKIIIRRGDVEIRLTDATEEEVRRLVDALEQADETSSPS</sequence>
<organism evidence="1 2">
    <name type="scientific">Streptomyces echinoruber</name>
    <dbReference type="NCBI Taxonomy" id="68898"/>
    <lineage>
        <taxon>Bacteria</taxon>
        <taxon>Bacillati</taxon>
        <taxon>Actinomycetota</taxon>
        <taxon>Actinomycetes</taxon>
        <taxon>Kitasatosporales</taxon>
        <taxon>Streptomycetaceae</taxon>
        <taxon>Streptomyces</taxon>
    </lineage>
</organism>
<dbReference type="RefSeq" id="WP_229880040.1">
    <property type="nucleotide sequence ID" value="NZ_BMWH01000027.1"/>
</dbReference>
<evidence type="ECO:0000313" key="1">
    <source>
        <dbReference type="EMBL" id="GHA07518.1"/>
    </source>
</evidence>
<gene>
    <name evidence="1" type="ORF">GCM10010389_53480</name>
</gene>
<dbReference type="Proteomes" id="UP000623010">
    <property type="component" value="Unassembled WGS sequence"/>
</dbReference>
<keyword evidence="2" id="KW-1185">Reference proteome</keyword>
<accession>A0A918RQQ2</accession>
<name>A0A918RQQ2_9ACTN</name>
<dbReference type="AlphaFoldDB" id="A0A918RQQ2"/>